<reference evidence="3" key="1">
    <citation type="journal article" date="2019" name="Sci. Rep.">
        <title>Draft genome of Tanacetum cinerariifolium, the natural source of mosquito coil.</title>
        <authorList>
            <person name="Yamashiro T."/>
            <person name="Shiraishi A."/>
            <person name="Satake H."/>
            <person name="Nakayama K."/>
        </authorList>
    </citation>
    <scope>NUCLEOTIDE SEQUENCE</scope>
</reference>
<feature type="coiled-coil region" evidence="1">
    <location>
        <begin position="156"/>
        <end position="204"/>
    </location>
</feature>
<comment type="caution">
    <text evidence="3">The sequence shown here is derived from an EMBL/GenBank/DDBJ whole genome shotgun (WGS) entry which is preliminary data.</text>
</comment>
<evidence type="ECO:0000256" key="1">
    <source>
        <dbReference type="SAM" id="Coils"/>
    </source>
</evidence>
<feature type="region of interest" description="Disordered" evidence="2">
    <location>
        <begin position="489"/>
        <end position="514"/>
    </location>
</feature>
<feature type="region of interest" description="Disordered" evidence="2">
    <location>
        <begin position="1"/>
        <end position="62"/>
    </location>
</feature>
<dbReference type="EMBL" id="BKCJ010005086">
    <property type="protein sequence ID" value="GEU64826.1"/>
    <property type="molecule type" value="Genomic_DNA"/>
</dbReference>
<sequence>MMAQAQEEIGEGLKNPTDPQHTPIILQPSISQPQKTQKTRKAKRKDTQVPQLSGPTVSVTNEAFNEEMDDSLVRAATTASGLEAEQNNGNINKTQSKAIPNESSSQGTNLGGGPKCQETIGDIIAQTRSENVSKFSNDSLLAGVNMPRSDEDSMKLKELMELYTNLQNRVLDLETIKTTQAMEIDSLKRRVKKLENKQRSRTHKIKRLYKVGVTARVDSADEASLGEDASRQGRIIDDIDADEGITLVDETVENQGRFNDQEDAKMLFDFSDDLRGEEVFVSQEVPLKEVSAVDKVNVVSTATTTTAIIDDITLDKALMEIKRAKPKADKVVIQEPEQGIATTTLTTTAATTITASSTRTKAKGLVIHEQEQPPTSTKDQLILDEELAFKLQAKKEEKEANIALIESWDDVQAKLDADYQLAKRLQAIEQLDLNDKQKATLFIQLLEKRRNIFAAKRKMFDRAFKRVNTFVDFKTELVEESSKKAEAEIIEQESSKRPGTELEQESSKKQKIDDDKETAELKQLVKIIPDEERAVIDAIPLAIKPPSIVDWKIQKEGKKIYYKIIMADGSSKIYLVFSHMLKDFNKGDVEAL</sequence>
<dbReference type="AlphaFoldDB" id="A0A6L2LSP2"/>
<feature type="compositionally biased region" description="Polar residues" evidence="2">
    <location>
        <begin position="49"/>
        <end position="62"/>
    </location>
</feature>
<evidence type="ECO:0000313" key="3">
    <source>
        <dbReference type="EMBL" id="GEU64826.1"/>
    </source>
</evidence>
<proteinExistence type="predicted"/>
<protein>
    <submittedName>
        <fullName evidence="3">Uncharacterized protein</fullName>
    </submittedName>
</protein>
<feature type="compositionally biased region" description="Polar residues" evidence="2">
    <location>
        <begin position="80"/>
        <end position="108"/>
    </location>
</feature>
<evidence type="ECO:0000256" key="2">
    <source>
        <dbReference type="SAM" id="MobiDB-lite"/>
    </source>
</evidence>
<keyword evidence="1" id="KW-0175">Coiled coil</keyword>
<organism evidence="3">
    <name type="scientific">Tanacetum cinerariifolium</name>
    <name type="common">Dalmatian daisy</name>
    <name type="synonym">Chrysanthemum cinerariifolium</name>
    <dbReference type="NCBI Taxonomy" id="118510"/>
    <lineage>
        <taxon>Eukaryota</taxon>
        <taxon>Viridiplantae</taxon>
        <taxon>Streptophyta</taxon>
        <taxon>Embryophyta</taxon>
        <taxon>Tracheophyta</taxon>
        <taxon>Spermatophyta</taxon>
        <taxon>Magnoliopsida</taxon>
        <taxon>eudicotyledons</taxon>
        <taxon>Gunneridae</taxon>
        <taxon>Pentapetalae</taxon>
        <taxon>asterids</taxon>
        <taxon>campanulids</taxon>
        <taxon>Asterales</taxon>
        <taxon>Asteraceae</taxon>
        <taxon>Asteroideae</taxon>
        <taxon>Anthemideae</taxon>
        <taxon>Anthemidinae</taxon>
        <taxon>Tanacetum</taxon>
    </lineage>
</organism>
<name>A0A6L2LSP2_TANCI</name>
<gene>
    <name evidence="3" type="ORF">Tci_036804</name>
</gene>
<feature type="region of interest" description="Disordered" evidence="2">
    <location>
        <begin position="80"/>
        <end position="117"/>
    </location>
</feature>
<accession>A0A6L2LSP2</accession>